<name>A0ABM1M7F3_NICVS</name>
<dbReference type="Proteomes" id="UP000695000">
    <property type="component" value="Unplaced"/>
</dbReference>
<keyword evidence="2" id="KW-0378">Hydrolase</keyword>
<evidence type="ECO:0000256" key="1">
    <source>
        <dbReference type="ARBA" id="ARBA00010701"/>
    </source>
</evidence>
<evidence type="ECO:0000256" key="3">
    <source>
        <dbReference type="SAM" id="SignalP"/>
    </source>
</evidence>
<keyword evidence="2" id="KW-0442">Lipid degradation</keyword>
<dbReference type="RefSeq" id="XP_017770503.1">
    <property type="nucleotide sequence ID" value="XM_017915014.1"/>
</dbReference>
<keyword evidence="6" id="KW-1185">Reference proteome</keyword>
<dbReference type="Gene3D" id="3.40.50.1820">
    <property type="entry name" value="alpha/beta hydrolase"/>
    <property type="match status" value="1"/>
</dbReference>
<dbReference type="PIRSF" id="PIRSF000862">
    <property type="entry name" value="Steryl_ester_lip"/>
    <property type="match status" value="1"/>
</dbReference>
<evidence type="ECO:0000259" key="4">
    <source>
        <dbReference type="Pfam" id="PF04083"/>
    </source>
</evidence>
<dbReference type="InterPro" id="IPR006693">
    <property type="entry name" value="AB_hydrolase_lipase"/>
</dbReference>
<reference evidence="7" key="1">
    <citation type="submission" date="2025-08" db="UniProtKB">
        <authorList>
            <consortium name="RefSeq"/>
        </authorList>
    </citation>
    <scope>IDENTIFICATION</scope>
    <source>
        <tissue evidence="7">Whole Larva</tissue>
    </source>
</reference>
<dbReference type="GeneID" id="108558182"/>
<dbReference type="SUPFAM" id="SSF53474">
    <property type="entry name" value="alpha/beta-Hydrolases"/>
    <property type="match status" value="1"/>
</dbReference>
<dbReference type="Pfam" id="PF04083">
    <property type="entry name" value="Abhydro_lipase"/>
    <property type="match status" value="1"/>
</dbReference>
<dbReference type="InterPro" id="IPR029058">
    <property type="entry name" value="AB_hydrolase_fold"/>
</dbReference>
<dbReference type="PANTHER" id="PTHR11005">
    <property type="entry name" value="LYSOSOMAL ACID LIPASE-RELATED"/>
    <property type="match status" value="1"/>
</dbReference>
<keyword evidence="3" id="KW-0732">Signal</keyword>
<evidence type="ECO:0000313" key="6">
    <source>
        <dbReference type="Proteomes" id="UP000695000"/>
    </source>
</evidence>
<evidence type="ECO:0000256" key="2">
    <source>
        <dbReference type="PIRNR" id="PIRNR000862"/>
    </source>
</evidence>
<evidence type="ECO:0000313" key="7">
    <source>
        <dbReference type="RefSeq" id="XP_017770503.1"/>
    </source>
</evidence>
<comment type="similarity">
    <text evidence="1 2">Belongs to the AB hydrolase superfamily. Lipase family.</text>
</comment>
<sequence>MAAMWDKCLLLISCFAIHLRSGFVDGQEFHSSIDPDAYLSTPQIIRRHGYEAESHIIQTDDGYLLTLHRIPTNRLGIRGKQPIFIQHGLLSSSTDWVDSGNNSLAFILANDGYDVWLGNVRGNTYSKGHVTLSPKDAKFWNFSWHDMALHDLPAMINHISNITNRPGEILYIGHSMGTTMFYALASERPQIAQSIRAMVALAPVVYMTHIKSPIRYLAPWINDIQFLVKHLGMNQFLPSSKILKFLSYDCEKKLKKEICEDVFFILCGFDKQQFNDTLLPVILSHVPAGTSTKTVIHYLQEIANEGKFQKFDYGKNGNMKEYGQSYPPLYKLNNVDVPMFLMYAENDWLASPIDVKRLAENLTNTNYEMYKIPLDTFNHVDFLWGIDAPRLVYGPMMDYLRTYPLYYVAE</sequence>
<feature type="signal peptide" evidence="3">
    <location>
        <begin position="1"/>
        <end position="26"/>
    </location>
</feature>
<dbReference type="Pfam" id="PF12146">
    <property type="entry name" value="Hydrolase_4"/>
    <property type="match status" value="1"/>
</dbReference>
<evidence type="ECO:0000259" key="5">
    <source>
        <dbReference type="Pfam" id="PF12146"/>
    </source>
</evidence>
<keyword evidence="2" id="KW-0443">Lipid metabolism</keyword>
<organism evidence="6 7">
    <name type="scientific">Nicrophorus vespilloides</name>
    <name type="common">Boreal carrion beetle</name>
    <dbReference type="NCBI Taxonomy" id="110193"/>
    <lineage>
        <taxon>Eukaryota</taxon>
        <taxon>Metazoa</taxon>
        <taxon>Ecdysozoa</taxon>
        <taxon>Arthropoda</taxon>
        <taxon>Hexapoda</taxon>
        <taxon>Insecta</taxon>
        <taxon>Pterygota</taxon>
        <taxon>Neoptera</taxon>
        <taxon>Endopterygota</taxon>
        <taxon>Coleoptera</taxon>
        <taxon>Polyphaga</taxon>
        <taxon>Staphyliniformia</taxon>
        <taxon>Silphidae</taxon>
        <taxon>Nicrophorinae</taxon>
        <taxon>Nicrophorus</taxon>
    </lineage>
</organism>
<accession>A0ABM1M7F3</accession>
<dbReference type="InterPro" id="IPR022742">
    <property type="entry name" value="Hydrolase_4"/>
</dbReference>
<proteinExistence type="inferred from homology"/>
<gene>
    <name evidence="7" type="primary">LOC108558182</name>
</gene>
<feature type="domain" description="Partial AB-hydrolase lipase" evidence="4">
    <location>
        <begin position="41"/>
        <end position="98"/>
    </location>
</feature>
<feature type="chain" id="PRO_5045821525" description="Lipase" evidence="3">
    <location>
        <begin position="27"/>
        <end position="410"/>
    </location>
</feature>
<protein>
    <recommendedName>
        <fullName evidence="2">Lipase</fullName>
    </recommendedName>
</protein>
<feature type="domain" description="Serine aminopeptidase S33" evidence="5">
    <location>
        <begin position="102"/>
        <end position="221"/>
    </location>
</feature>
<dbReference type="InterPro" id="IPR025483">
    <property type="entry name" value="Lipase_euk"/>
</dbReference>